<dbReference type="InterPro" id="IPR019546">
    <property type="entry name" value="TAT_signal_bac_arc"/>
</dbReference>
<name>A0ABP7NGY6_9BACT</name>
<keyword evidence="5" id="KW-1185">Reference proteome</keyword>
<sequence>MNRRDFLKHTSLGAASLSLLGLSGPALARAANGGRLVILHTNDMHSRIEPFPDSGGEWANMGGMARRATLIEQVRQQEPHVLLLDSGDVFQGTPYFNFFGGELEFKLMSQMRYDACTLGNHDFDNGLEGLKKQLPNATFPFLVANYDFSQTILAGAFKPYKVFEKAGRRIGVFGIGIEMAGLVSDKNFGATKYVDPVATAQAMVRQLRGPERCDMVICLSHLGYKYESAKIDDRKLAAQVGGIDLILGGHTHTFMKQPEPIDGPAGHRTLINQVGWSGINLGRLDYVFEAGARRPTVASSAVVPVHTA</sequence>
<accession>A0ABP7NGY6</accession>
<keyword evidence="2" id="KW-0547">Nucleotide-binding</keyword>
<dbReference type="PROSITE" id="PS00785">
    <property type="entry name" value="5_NUCLEOTIDASE_1"/>
    <property type="match status" value="1"/>
</dbReference>
<dbReference type="InterPro" id="IPR006179">
    <property type="entry name" value="5_nucleotidase/apyrase"/>
</dbReference>
<dbReference type="PANTHER" id="PTHR11575:SF24">
    <property type="entry name" value="5'-NUCLEOTIDASE"/>
    <property type="match status" value="1"/>
</dbReference>
<comment type="similarity">
    <text evidence="1 2">Belongs to the 5'-nucleotidase family.</text>
</comment>
<dbReference type="PANTHER" id="PTHR11575">
    <property type="entry name" value="5'-NUCLEOTIDASE-RELATED"/>
    <property type="match status" value="1"/>
</dbReference>
<dbReference type="EMBL" id="BAABDH010000100">
    <property type="protein sequence ID" value="GAA3946765.1"/>
    <property type="molecule type" value="Genomic_DNA"/>
</dbReference>
<gene>
    <name evidence="4" type="ORF">GCM10022406_30740</name>
</gene>
<dbReference type="CDD" id="cd00845">
    <property type="entry name" value="MPP_UshA_N_like"/>
    <property type="match status" value="1"/>
</dbReference>
<feature type="domain" description="Calcineurin-like phosphoesterase" evidence="3">
    <location>
        <begin position="37"/>
        <end position="253"/>
    </location>
</feature>
<dbReference type="InterPro" id="IPR006146">
    <property type="entry name" value="5'-Nucleotdase_CS"/>
</dbReference>
<dbReference type="InterPro" id="IPR006311">
    <property type="entry name" value="TAT_signal"/>
</dbReference>
<feature type="chain" id="PRO_5045008909" evidence="2">
    <location>
        <begin position="29"/>
        <end position="308"/>
    </location>
</feature>
<dbReference type="Proteomes" id="UP001499909">
    <property type="component" value="Unassembled WGS sequence"/>
</dbReference>
<dbReference type="InterPro" id="IPR004843">
    <property type="entry name" value="Calcineurin-like_PHP"/>
</dbReference>
<dbReference type="SUPFAM" id="SSF56300">
    <property type="entry name" value="Metallo-dependent phosphatases"/>
    <property type="match status" value="1"/>
</dbReference>
<evidence type="ECO:0000313" key="5">
    <source>
        <dbReference type="Proteomes" id="UP001499909"/>
    </source>
</evidence>
<dbReference type="RefSeq" id="WP_345115844.1">
    <property type="nucleotide sequence ID" value="NZ_BAABDH010000100.1"/>
</dbReference>
<reference evidence="5" key="1">
    <citation type="journal article" date="2019" name="Int. J. Syst. Evol. Microbiol.">
        <title>The Global Catalogue of Microorganisms (GCM) 10K type strain sequencing project: providing services to taxonomists for standard genome sequencing and annotation.</title>
        <authorList>
            <consortium name="The Broad Institute Genomics Platform"/>
            <consortium name="The Broad Institute Genome Sequencing Center for Infectious Disease"/>
            <person name="Wu L."/>
            <person name="Ma J."/>
        </authorList>
    </citation>
    <scope>NUCLEOTIDE SEQUENCE [LARGE SCALE GENOMIC DNA]</scope>
    <source>
        <strain evidence="5">JCM 17214</strain>
    </source>
</reference>
<evidence type="ECO:0000259" key="3">
    <source>
        <dbReference type="Pfam" id="PF00149"/>
    </source>
</evidence>
<dbReference type="InterPro" id="IPR029052">
    <property type="entry name" value="Metallo-depent_PP-like"/>
</dbReference>
<organism evidence="4 5">
    <name type="scientific">Hymenobacter algoricola</name>
    <dbReference type="NCBI Taxonomy" id="486267"/>
    <lineage>
        <taxon>Bacteria</taxon>
        <taxon>Pseudomonadati</taxon>
        <taxon>Bacteroidota</taxon>
        <taxon>Cytophagia</taxon>
        <taxon>Cytophagales</taxon>
        <taxon>Hymenobacteraceae</taxon>
        <taxon>Hymenobacter</taxon>
    </lineage>
</organism>
<keyword evidence="2" id="KW-0378">Hydrolase</keyword>
<dbReference type="NCBIfam" id="TIGR01409">
    <property type="entry name" value="TAT_signal_seq"/>
    <property type="match status" value="1"/>
</dbReference>
<dbReference type="PRINTS" id="PR01607">
    <property type="entry name" value="APYRASEFAMLY"/>
</dbReference>
<proteinExistence type="inferred from homology"/>
<dbReference type="Gene3D" id="3.60.21.10">
    <property type="match status" value="1"/>
</dbReference>
<dbReference type="PROSITE" id="PS51318">
    <property type="entry name" value="TAT"/>
    <property type="match status" value="1"/>
</dbReference>
<dbReference type="Pfam" id="PF00149">
    <property type="entry name" value="Metallophos"/>
    <property type="match status" value="1"/>
</dbReference>
<evidence type="ECO:0000256" key="1">
    <source>
        <dbReference type="ARBA" id="ARBA00006654"/>
    </source>
</evidence>
<evidence type="ECO:0000313" key="4">
    <source>
        <dbReference type="EMBL" id="GAA3946765.1"/>
    </source>
</evidence>
<protein>
    <submittedName>
        <fullName evidence="4">Metallophosphatase</fullName>
    </submittedName>
</protein>
<comment type="caution">
    <text evidence="4">The sequence shown here is derived from an EMBL/GenBank/DDBJ whole genome shotgun (WGS) entry which is preliminary data.</text>
</comment>
<feature type="signal peptide" evidence="2">
    <location>
        <begin position="1"/>
        <end position="28"/>
    </location>
</feature>
<keyword evidence="2" id="KW-0732">Signal</keyword>
<evidence type="ECO:0000256" key="2">
    <source>
        <dbReference type="RuleBase" id="RU362119"/>
    </source>
</evidence>